<proteinExistence type="predicted"/>
<feature type="region of interest" description="Disordered" evidence="1">
    <location>
        <begin position="1"/>
        <end position="29"/>
    </location>
</feature>
<dbReference type="EMBL" id="SMKO01000327">
    <property type="protein sequence ID" value="TDC84913.1"/>
    <property type="molecule type" value="Genomic_DNA"/>
</dbReference>
<dbReference type="Proteomes" id="UP000295258">
    <property type="component" value="Unassembled WGS sequence"/>
</dbReference>
<reference evidence="2 3" key="1">
    <citation type="submission" date="2019-03" db="EMBL/GenBank/DDBJ databases">
        <title>Draft genome sequences of novel Actinobacteria.</title>
        <authorList>
            <person name="Sahin N."/>
            <person name="Ay H."/>
            <person name="Saygin H."/>
        </authorList>
    </citation>
    <scope>NUCLEOTIDE SEQUENCE [LARGE SCALE GENOMIC DNA]</scope>
    <source>
        <strain evidence="2 3">KC310</strain>
    </source>
</reference>
<protein>
    <submittedName>
        <fullName evidence="2">DNA-3-methyladenine glycosylase 2 family protein</fullName>
    </submittedName>
</protein>
<gene>
    <name evidence="2" type="ORF">E1292_49150</name>
</gene>
<comment type="caution">
    <text evidence="2">The sequence shown here is derived from an EMBL/GenBank/DDBJ whole genome shotgun (WGS) entry which is preliminary data.</text>
</comment>
<evidence type="ECO:0000256" key="1">
    <source>
        <dbReference type="SAM" id="MobiDB-lite"/>
    </source>
</evidence>
<accession>A0A4R4UA52</accession>
<name>A0A4R4UA52_9ACTN</name>
<dbReference type="AlphaFoldDB" id="A0A4R4UA52"/>
<evidence type="ECO:0000313" key="2">
    <source>
        <dbReference type="EMBL" id="TDC84913.1"/>
    </source>
</evidence>
<evidence type="ECO:0000313" key="3">
    <source>
        <dbReference type="Proteomes" id="UP000295258"/>
    </source>
</evidence>
<sequence>MKERRWEPGGPLDVGLALQPHRRGGGDPTWCRSGDGAVWRTSRTPDGPCTLRVSVEGGSVHG</sequence>
<keyword evidence="3" id="KW-1185">Reference proteome</keyword>
<organism evidence="2 3">
    <name type="scientific">Nonomuraea deserti</name>
    <dbReference type="NCBI Taxonomy" id="1848322"/>
    <lineage>
        <taxon>Bacteria</taxon>
        <taxon>Bacillati</taxon>
        <taxon>Actinomycetota</taxon>
        <taxon>Actinomycetes</taxon>
        <taxon>Streptosporangiales</taxon>
        <taxon>Streptosporangiaceae</taxon>
        <taxon>Nonomuraea</taxon>
    </lineage>
</organism>
<feature type="non-terminal residue" evidence="2">
    <location>
        <position position="62"/>
    </location>
</feature>